<dbReference type="PROSITE" id="PS50005">
    <property type="entry name" value="TPR"/>
    <property type="match status" value="7"/>
</dbReference>
<dbReference type="RefSeq" id="WP_115689732.1">
    <property type="nucleotide sequence ID" value="NZ_CP031417.1"/>
</dbReference>
<dbReference type="InterPro" id="IPR002201">
    <property type="entry name" value="Glyco_trans_9"/>
</dbReference>
<dbReference type="SUPFAM" id="SSF48452">
    <property type="entry name" value="TPR-like"/>
    <property type="match status" value="2"/>
</dbReference>
<proteinExistence type="predicted"/>
<dbReference type="EMBL" id="CP031417">
    <property type="protein sequence ID" value="AXK80256.1"/>
    <property type="molecule type" value="Genomic_DNA"/>
</dbReference>
<dbReference type="Gene3D" id="1.25.40.10">
    <property type="entry name" value="Tetratricopeptide repeat domain"/>
    <property type="match status" value="5"/>
</dbReference>
<dbReference type="InterPro" id="IPR011990">
    <property type="entry name" value="TPR-like_helical_dom_sf"/>
</dbReference>
<dbReference type="Gene3D" id="3.40.50.2000">
    <property type="entry name" value="Glycogen Phosphorylase B"/>
    <property type="match status" value="1"/>
</dbReference>
<dbReference type="SMART" id="SM00028">
    <property type="entry name" value="TPR"/>
    <property type="match status" value="8"/>
</dbReference>
<protein>
    <submittedName>
        <fullName evidence="4">Tetratricopeptide repeat protein</fullName>
    </submittedName>
</protein>
<sequence length="622" mass="68096">MNAAASKLSLALDRALQAYRGGRLAEAEEVCLKIVATKRNFFDALYVLAVVQAAAGRNEEAVANYNKALAVQPRHAEALSNRGNALKALGRFDEALASYEKALALQPNYATGHSNRGAVLSDMKRLPEALAAFERALALQPDHIEALYNHGHVLHGLGRFEQAIASYDRVLALRPALAAAYVNRANSLNELKRHAEALASCDRALATQPNFVEAHVNRGMALHALERHDDAMAAFDRALALAPDYPAAWYNRGATLHALQRYDDAVASYDRAVALKPDYAAAYSNRGASLYEMMRFDEALASYDRAVEADPAFPDAHWNEASLRLLLGDLKRGFAEYEWRWTYERLAPAKRDYPQPLWRGEDIAGRTLLLYSEQGFGDTLQFCRYAPLAAARGARVVLEVEPQVERLMRSLPGVEVVLKGSAPSAFDFHCPLMSLAHAFGTELATVPADVPYLSAPPALAAAWAARLPQDGRRKIGLCWSGNAAHLRDKERSIAFEVLAPLLGADATFVVVQKDVRDADAALLAARGDVRQVGELLGDFADTAAMLSQLDLVITVDTSIAHLAGALGRPVWVLLPRIPDWRWLLNRADSPWYPTARLFRQEDGAGWAPVIARVRAALDQIGS</sequence>
<dbReference type="SUPFAM" id="SSF53756">
    <property type="entry name" value="UDP-Glycosyltransferase/glycogen phosphorylase"/>
    <property type="match status" value="1"/>
</dbReference>
<feature type="repeat" description="TPR" evidence="3">
    <location>
        <begin position="76"/>
        <end position="109"/>
    </location>
</feature>
<dbReference type="Proteomes" id="UP000254889">
    <property type="component" value="Chromosome"/>
</dbReference>
<dbReference type="KEGG" id="ptaw:DW352_06825"/>
<evidence type="ECO:0000313" key="4">
    <source>
        <dbReference type="EMBL" id="AXK80256.1"/>
    </source>
</evidence>
<feature type="repeat" description="TPR" evidence="3">
    <location>
        <begin position="212"/>
        <end position="245"/>
    </location>
</feature>
<feature type="repeat" description="TPR" evidence="3">
    <location>
        <begin position="280"/>
        <end position="313"/>
    </location>
</feature>
<dbReference type="GO" id="GO:0016757">
    <property type="term" value="F:glycosyltransferase activity"/>
    <property type="evidence" value="ECO:0007669"/>
    <property type="project" value="InterPro"/>
</dbReference>
<keyword evidence="1" id="KW-0677">Repeat</keyword>
<dbReference type="InterPro" id="IPR019734">
    <property type="entry name" value="TPR_rpt"/>
</dbReference>
<dbReference type="Pfam" id="PF13181">
    <property type="entry name" value="TPR_8"/>
    <property type="match status" value="1"/>
</dbReference>
<evidence type="ECO:0000256" key="3">
    <source>
        <dbReference type="PROSITE-ProRule" id="PRU00339"/>
    </source>
</evidence>
<evidence type="ECO:0000256" key="2">
    <source>
        <dbReference type="ARBA" id="ARBA00022803"/>
    </source>
</evidence>
<name>A0A345ZTK9_9HYPH</name>
<dbReference type="AlphaFoldDB" id="A0A345ZTK9"/>
<feature type="repeat" description="TPR" evidence="3">
    <location>
        <begin position="246"/>
        <end position="279"/>
    </location>
</feature>
<dbReference type="Pfam" id="PF13414">
    <property type="entry name" value="TPR_11"/>
    <property type="match status" value="2"/>
</dbReference>
<organism evidence="4 5">
    <name type="scientific">Pseudolabrys taiwanensis</name>
    <dbReference type="NCBI Taxonomy" id="331696"/>
    <lineage>
        <taxon>Bacteria</taxon>
        <taxon>Pseudomonadati</taxon>
        <taxon>Pseudomonadota</taxon>
        <taxon>Alphaproteobacteria</taxon>
        <taxon>Hyphomicrobiales</taxon>
        <taxon>Xanthobacteraceae</taxon>
        <taxon>Pseudolabrys</taxon>
    </lineage>
</organism>
<evidence type="ECO:0000313" key="5">
    <source>
        <dbReference type="Proteomes" id="UP000254889"/>
    </source>
</evidence>
<reference evidence="4 5" key="1">
    <citation type="submission" date="2018-07" db="EMBL/GenBank/DDBJ databases">
        <authorList>
            <person name="Quirk P.G."/>
            <person name="Krulwich T.A."/>
        </authorList>
    </citation>
    <scope>NUCLEOTIDE SEQUENCE [LARGE SCALE GENOMIC DNA]</scope>
    <source>
        <strain evidence="4 5">CC-BB4</strain>
    </source>
</reference>
<evidence type="ECO:0000256" key="1">
    <source>
        <dbReference type="ARBA" id="ARBA00022737"/>
    </source>
</evidence>
<dbReference type="OrthoDB" id="6193797at2"/>
<dbReference type="Pfam" id="PF00515">
    <property type="entry name" value="TPR_1"/>
    <property type="match status" value="1"/>
</dbReference>
<dbReference type="PANTHER" id="PTHR44943">
    <property type="entry name" value="CELLULOSE SYNTHASE OPERON PROTEIN C"/>
    <property type="match status" value="1"/>
</dbReference>
<dbReference type="PANTHER" id="PTHR44943:SF8">
    <property type="entry name" value="TPR REPEAT-CONTAINING PROTEIN MJ0263"/>
    <property type="match status" value="1"/>
</dbReference>
<gene>
    <name evidence="4" type="ORF">DW352_06825</name>
</gene>
<dbReference type="InterPro" id="IPR051685">
    <property type="entry name" value="Ycf3/AcsC/BcsC/TPR_MFPF"/>
</dbReference>
<feature type="repeat" description="TPR" evidence="3">
    <location>
        <begin position="42"/>
        <end position="75"/>
    </location>
</feature>
<keyword evidence="2 3" id="KW-0802">TPR repeat</keyword>
<dbReference type="Pfam" id="PF01075">
    <property type="entry name" value="Glyco_transf_9"/>
    <property type="match status" value="1"/>
</dbReference>
<feature type="repeat" description="TPR" evidence="3">
    <location>
        <begin position="144"/>
        <end position="177"/>
    </location>
</feature>
<dbReference type="Pfam" id="PF13432">
    <property type="entry name" value="TPR_16"/>
    <property type="match status" value="1"/>
</dbReference>
<accession>A0A345ZTK9</accession>
<dbReference type="PROSITE" id="PS50293">
    <property type="entry name" value="TPR_REGION"/>
    <property type="match status" value="5"/>
</dbReference>
<feature type="repeat" description="TPR" evidence="3">
    <location>
        <begin position="110"/>
        <end position="143"/>
    </location>
</feature>
<keyword evidence="5" id="KW-1185">Reference proteome</keyword>